<protein>
    <submittedName>
        <fullName evidence="1">Uncharacterized protein</fullName>
    </submittedName>
</protein>
<name>A0ABS9M5U1_9FIRM</name>
<organism evidence="1 2">
    <name type="scientific">Intestinimonas massiliensis</name>
    <name type="common">ex Afouda et al. 2020</name>
    <dbReference type="NCBI Taxonomy" id="1673721"/>
    <lineage>
        <taxon>Bacteria</taxon>
        <taxon>Bacillati</taxon>
        <taxon>Bacillota</taxon>
        <taxon>Clostridia</taxon>
        <taxon>Eubacteriales</taxon>
        <taxon>Intestinimonas</taxon>
    </lineage>
</organism>
<dbReference type="EMBL" id="JAKNJB010000004">
    <property type="protein sequence ID" value="MCG4526157.1"/>
    <property type="molecule type" value="Genomic_DNA"/>
</dbReference>
<dbReference type="RefSeq" id="WP_238073226.1">
    <property type="nucleotide sequence ID" value="NZ_JAKNJB010000004.1"/>
</dbReference>
<evidence type="ECO:0000313" key="1">
    <source>
        <dbReference type="EMBL" id="MCG4526157.1"/>
    </source>
</evidence>
<dbReference type="Proteomes" id="UP001200313">
    <property type="component" value="Unassembled WGS sequence"/>
</dbReference>
<accession>A0ABS9M5U1</accession>
<sequence length="48" mass="5326">MALNNEIDPKRANTLLYACNAALAAIKTDEYEKKLVELEGLLSTMEGR</sequence>
<evidence type="ECO:0000313" key="2">
    <source>
        <dbReference type="Proteomes" id="UP001200313"/>
    </source>
</evidence>
<proteinExistence type="predicted"/>
<comment type="caution">
    <text evidence="1">The sequence shown here is derived from an EMBL/GenBank/DDBJ whole genome shotgun (WGS) entry which is preliminary data.</text>
</comment>
<reference evidence="1 2" key="1">
    <citation type="submission" date="2022-01" db="EMBL/GenBank/DDBJ databases">
        <title>Collection of gut derived symbiotic bacterial strains cultured from healthy donors.</title>
        <authorList>
            <person name="Lin H."/>
            <person name="Kohout C."/>
            <person name="Waligurski E."/>
            <person name="Pamer E.G."/>
        </authorList>
    </citation>
    <scope>NUCLEOTIDE SEQUENCE [LARGE SCALE GENOMIC DNA]</scope>
    <source>
        <strain evidence="1 2">DFI.3.7</strain>
    </source>
</reference>
<keyword evidence="2" id="KW-1185">Reference proteome</keyword>
<gene>
    <name evidence="1" type="ORF">L0P79_03610</name>
</gene>